<dbReference type="KEGG" id="vg:40091886"/>
<evidence type="ECO:0000313" key="1">
    <source>
        <dbReference type="EMBL" id="ATN93799.1"/>
    </source>
</evidence>
<protein>
    <submittedName>
        <fullName evidence="1">Uncharacterized protein</fullName>
    </submittedName>
</protein>
<dbReference type="GeneID" id="40091886"/>
<dbReference type="RefSeq" id="YP_009615424.1">
    <property type="nucleotide sequence ID" value="NC_042043.1"/>
</dbReference>
<accession>A0A2D1GP23</accession>
<proteinExistence type="predicted"/>
<keyword evidence="2" id="KW-1185">Reference proteome</keyword>
<evidence type="ECO:0000313" key="2">
    <source>
        <dbReference type="Proteomes" id="UP000228763"/>
    </source>
</evidence>
<reference evidence="1 2" key="1">
    <citation type="submission" date="2017-09" db="EMBL/GenBank/DDBJ databases">
        <title>Complete genome sequence analysis of the novel Escherichia coli phage SRT8.</title>
        <authorList>
            <person name="Fan X."/>
            <person name="Zhao K."/>
            <person name="Song S."/>
            <person name="Zhao Z."/>
        </authorList>
    </citation>
    <scope>NUCLEOTIDE SEQUENCE [LARGE SCALE GENOMIC DNA]</scope>
</reference>
<sequence>MNYAALQKLAKDGIGFFADPMLGGGECTLIRGGGVTMVNGVEVVQPEEVLTIQGVIRDIQARDVNGDTIRADDKRGIFTFEEYIHKGNWIVVDGVKYEVVDPRPIKPSGTVVAYRPILRRVALYG</sequence>
<organism evidence="1 2">
    <name type="scientific">Escherichia phage SRT8</name>
    <dbReference type="NCBI Taxonomy" id="2496545"/>
    <lineage>
        <taxon>Viruses</taxon>
        <taxon>Duplodnaviria</taxon>
        <taxon>Heunggongvirae</taxon>
        <taxon>Uroviricota</taxon>
        <taxon>Caudoviricetes</taxon>
        <taxon>Drexlerviridae</taxon>
        <taxon>Tunavirinae</taxon>
        <taxon>Sertoctavirus</taxon>
        <taxon>Sertoctavirus SRT8</taxon>
    </lineage>
</organism>
<dbReference type="EMBL" id="MF996376">
    <property type="protein sequence ID" value="ATN93799.1"/>
    <property type="molecule type" value="Genomic_DNA"/>
</dbReference>
<dbReference type="Proteomes" id="UP000228763">
    <property type="component" value="Segment"/>
</dbReference>
<name>A0A2D1GP23_9CAUD</name>